<dbReference type="AlphaFoldDB" id="A0A0F9D6L9"/>
<evidence type="ECO:0000313" key="2">
    <source>
        <dbReference type="EMBL" id="KKL57378.1"/>
    </source>
</evidence>
<dbReference type="EMBL" id="LAZR01030187">
    <property type="protein sequence ID" value="KKL57378.1"/>
    <property type="molecule type" value="Genomic_DNA"/>
</dbReference>
<accession>A0A0F9D6L9</accession>
<proteinExistence type="predicted"/>
<reference evidence="2" key="1">
    <citation type="journal article" date="2015" name="Nature">
        <title>Complex archaea that bridge the gap between prokaryotes and eukaryotes.</title>
        <authorList>
            <person name="Spang A."/>
            <person name="Saw J.H."/>
            <person name="Jorgensen S.L."/>
            <person name="Zaremba-Niedzwiedzka K."/>
            <person name="Martijn J."/>
            <person name="Lind A.E."/>
            <person name="van Eijk R."/>
            <person name="Schleper C."/>
            <person name="Guy L."/>
            <person name="Ettema T.J."/>
        </authorList>
    </citation>
    <scope>NUCLEOTIDE SEQUENCE</scope>
</reference>
<keyword evidence="1" id="KW-0472">Membrane</keyword>
<organism evidence="2">
    <name type="scientific">marine sediment metagenome</name>
    <dbReference type="NCBI Taxonomy" id="412755"/>
    <lineage>
        <taxon>unclassified sequences</taxon>
        <taxon>metagenomes</taxon>
        <taxon>ecological metagenomes</taxon>
    </lineage>
</organism>
<feature type="transmembrane region" description="Helical" evidence="1">
    <location>
        <begin position="29"/>
        <end position="46"/>
    </location>
</feature>
<sequence>MPPTYWLRSGVAVDGRDMMTRKAKPTVHWTERVRVIFALLAYVVWVESTFPTPFIQSRFGQLTYYLILFFVGKEVWRWRQERSARFYARTT</sequence>
<protein>
    <submittedName>
        <fullName evidence="2">Uncharacterized protein</fullName>
    </submittedName>
</protein>
<name>A0A0F9D6L9_9ZZZZ</name>
<comment type="caution">
    <text evidence="2">The sequence shown here is derived from an EMBL/GenBank/DDBJ whole genome shotgun (WGS) entry which is preliminary data.</text>
</comment>
<keyword evidence="1" id="KW-0812">Transmembrane</keyword>
<keyword evidence="1" id="KW-1133">Transmembrane helix</keyword>
<gene>
    <name evidence="2" type="ORF">LCGC14_2236040</name>
</gene>
<evidence type="ECO:0000256" key="1">
    <source>
        <dbReference type="SAM" id="Phobius"/>
    </source>
</evidence>
<feature type="transmembrane region" description="Helical" evidence="1">
    <location>
        <begin position="58"/>
        <end position="76"/>
    </location>
</feature>
<feature type="non-terminal residue" evidence="2">
    <location>
        <position position="91"/>
    </location>
</feature>